<protein>
    <submittedName>
        <fullName evidence="2">Uncharacterized protein</fullName>
    </submittedName>
</protein>
<feature type="chain" id="PRO_5012907402" evidence="1">
    <location>
        <begin position="23"/>
        <end position="162"/>
    </location>
</feature>
<dbReference type="EMBL" id="FTMS01000007">
    <property type="protein sequence ID" value="SIQ35063.1"/>
    <property type="molecule type" value="Genomic_DNA"/>
</dbReference>
<reference evidence="2 3" key="1">
    <citation type="submission" date="2017-01" db="EMBL/GenBank/DDBJ databases">
        <authorList>
            <person name="Mah S.A."/>
            <person name="Swanson W.J."/>
            <person name="Moy G.W."/>
            <person name="Vacquier V.D."/>
        </authorList>
    </citation>
    <scope>NUCLEOTIDE SEQUENCE [LARGE SCALE GENOMIC DNA]</scope>
    <source>
        <strain evidence="2 3">ASpG1</strain>
    </source>
</reference>
<sequence length="162" mass="17496">MRRKTSALALAGLLVVTGLLWSNPSPGVATGALDMTVSLEDLARAATNPRQWQELQGKTLLLEGVAATVMVYTDETDQFYAEIELVGGAWQGVQEVSLFRAWLVLDSPAFSGRVAQRPPRSPSPGLIQRSSRVLAAVEPLEVYTQQDGTPVPVVRVLDLRGL</sequence>
<feature type="signal peptide" evidence="1">
    <location>
        <begin position="1"/>
        <end position="22"/>
    </location>
</feature>
<dbReference type="RefSeq" id="WP_076488534.1">
    <property type="nucleotide sequence ID" value="NZ_FTMS01000007.1"/>
</dbReference>
<evidence type="ECO:0000313" key="3">
    <source>
        <dbReference type="Proteomes" id="UP000186400"/>
    </source>
</evidence>
<keyword evidence="1" id="KW-0732">Signal</keyword>
<organism evidence="2 3">
    <name type="scientific">Alkalispirochaeta americana</name>
    <dbReference type="NCBI Taxonomy" id="159291"/>
    <lineage>
        <taxon>Bacteria</taxon>
        <taxon>Pseudomonadati</taxon>
        <taxon>Spirochaetota</taxon>
        <taxon>Spirochaetia</taxon>
        <taxon>Spirochaetales</taxon>
        <taxon>Spirochaetaceae</taxon>
        <taxon>Alkalispirochaeta</taxon>
    </lineage>
</organism>
<dbReference type="Proteomes" id="UP000186400">
    <property type="component" value="Unassembled WGS sequence"/>
</dbReference>
<proteinExistence type="predicted"/>
<evidence type="ECO:0000256" key="1">
    <source>
        <dbReference type="SAM" id="SignalP"/>
    </source>
</evidence>
<evidence type="ECO:0000313" key="2">
    <source>
        <dbReference type="EMBL" id="SIQ35063.1"/>
    </source>
</evidence>
<dbReference type="AlphaFoldDB" id="A0A1N6S1Q0"/>
<keyword evidence="3" id="KW-1185">Reference proteome</keyword>
<name>A0A1N6S1Q0_9SPIO</name>
<gene>
    <name evidence="2" type="ORF">SAMN05920897_107104</name>
</gene>
<dbReference type="OrthoDB" id="9859814at2"/>
<accession>A0A1N6S1Q0</accession>